<dbReference type="SUPFAM" id="SSF53187">
    <property type="entry name" value="Zn-dependent exopeptidases"/>
    <property type="match status" value="1"/>
</dbReference>
<dbReference type="InterPro" id="IPR001261">
    <property type="entry name" value="ArgE/DapE_CS"/>
</dbReference>
<proteinExistence type="predicted"/>
<dbReference type="Gene3D" id="3.40.630.10">
    <property type="entry name" value="Zn peptidases"/>
    <property type="match status" value="1"/>
</dbReference>
<dbReference type="GO" id="GO:0008235">
    <property type="term" value="F:metalloexopeptidase activity"/>
    <property type="evidence" value="ECO:0007669"/>
    <property type="project" value="InterPro"/>
</dbReference>
<dbReference type="InterPro" id="IPR007484">
    <property type="entry name" value="Peptidase_M28"/>
</dbReference>
<gene>
    <name evidence="4" type="ORF">HCG48_02515</name>
</gene>
<dbReference type="PANTHER" id="PTHR12147">
    <property type="entry name" value="METALLOPEPTIDASE M28 FAMILY MEMBER"/>
    <property type="match status" value="1"/>
</dbReference>
<dbReference type="PROSITE" id="PS00758">
    <property type="entry name" value="ARGE_DAPE_CPG2_1"/>
    <property type="match status" value="1"/>
</dbReference>
<organism evidence="4 5">
    <name type="scientific">Oxynema aestuarii AP17</name>
    <dbReference type="NCBI Taxonomy" id="2064643"/>
    <lineage>
        <taxon>Bacteria</taxon>
        <taxon>Bacillati</taxon>
        <taxon>Cyanobacteriota</taxon>
        <taxon>Cyanophyceae</taxon>
        <taxon>Oscillatoriophycideae</taxon>
        <taxon>Oscillatoriales</taxon>
        <taxon>Oscillatoriaceae</taxon>
        <taxon>Oxynema</taxon>
        <taxon>Oxynema aestuarii</taxon>
    </lineage>
</organism>
<dbReference type="Pfam" id="PF04389">
    <property type="entry name" value="Peptidase_M28"/>
    <property type="match status" value="1"/>
</dbReference>
<evidence type="ECO:0000259" key="3">
    <source>
        <dbReference type="Pfam" id="PF04389"/>
    </source>
</evidence>
<accession>A0A6H1TSL5</accession>
<dbReference type="Proteomes" id="UP000500857">
    <property type="component" value="Chromosome"/>
</dbReference>
<reference evidence="4 5" key="1">
    <citation type="submission" date="2020-04" db="EMBL/GenBank/DDBJ databases">
        <authorList>
            <person name="Basu S."/>
            <person name="Maruthanayagam V."/>
            <person name="Chakraborty S."/>
            <person name="Pramanik A."/>
            <person name="Mukherjee J."/>
            <person name="Brink B."/>
        </authorList>
    </citation>
    <scope>NUCLEOTIDE SEQUENCE [LARGE SCALE GENOMIC DNA]</scope>
    <source>
        <strain evidence="4 5">AP17</strain>
    </source>
</reference>
<evidence type="ECO:0000313" key="4">
    <source>
        <dbReference type="EMBL" id="QIZ69598.1"/>
    </source>
</evidence>
<dbReference type="AlphaFoldDB" id="A0A6H1TSL5"/>
<evidence type="ECO:0000313" key="5">
    <source>
        <dbReference type="Proteomes" id="UP000500857"/>
    </source>
</evidence>
<feature type="compositionally biased region" description="Polar residues" evidence="2">
    <location>
        <begin position="350"/>
        <end position="362"/>
    </location>
</feature>
<dbReference type="KEGG" id="oxy:HCG48_02515"/>
<protein>
    <submittedName>
        <fullName evidence="4">M20/M25/M40 family metallo-hydrolase</fullName>
    </submittedName>
</protein>
<dbReference type="GO" id="GO:0006508">
    <property type="term" value="P:proteolysis"/>
    <property type="evidence" value="ECO:0007669"/>
    <property type="project" value="InterPro"/>
</dbReference>
<dbReference type="PANTHER" id="PTHR12147:SF26">
    <property type="entry name" value="PEPTIDASE M28 DOMAIN-CONTAINING PROTEIN"/>
    <property type="match status" value="1"/>
</dbReference>
<dbReference type="RefSeq" id="WP_168567755.1">
    <property type="nucleotide sequence ID" value="NZ_CP051167.1"/>
</dbReference>
<sequence length="362" mass="38373">MKIRIGVLLTIAFSVGLAIAVGVKVALQVPYSPPSAPALEAVAPSPQTVAQTGDRPPGIRVEAIVPERLVRDLKTLAFDRSTPESRDRARRYIVEQLQAAGWNPTPHPFPGGINIVAERSGTDPDAGTVLVAAHYDTVPGSPGADDNASGVAVALEVARLLGAVPTPRSLQLAFFDLEETGLQGSLAFAGEADPQRLHGAIVMDMVAFACHEPGCQDYPKGLPVKAPDRGNFLAIVGDLEHLPLIEAFQQAARDPLPAIFTLPVPFKGLSIPDTLRSDHAPFWYRGIGAVLVTDTANLRSPHYHQPSDTPSNIDRDFFLGAAQLVVNATTIVLNRRATLDSPLPPRQAATGRSPQGSAGSLF</sequence>
<evidence type="ECO:0000256" key="1">
    <source>
        <dbReference type="ARBA" id="ARBA00022801"/>
    </source>
</evidence>
<keyword evidence="1 4" id="KW-0378">Hydrolase</keyword>
<name>A0A6H1TSL5_9CYAN</name>
<keyword evidence="5" id="KW-1185">Reference proteome</keyword>
<dbReference type="EMBL" id="CP051167">
    <property type="protein sequence ID" value="QIZ69598.1"/>
    <property type="molecule type" value="Genomic_DNA"/>
</dbReference>
<evidence type="ECO:0000256" key="2">
    <source>
        <dbReference type="SAM" id="MobiDB-lite"/>
    </source>
</evidence>
<feature type="domain" description="Peptidase M28" evidence="3">
    <location>
        <begin position="114"/>
        <end position="326"/>
    </location>
</feature>
<feature type="region of interest" description="Disordered" evidence="2">
    <location>
        <begin position="342"/>
        <end position="362"/>
    </location>
</feature>
<dbReference type="InterPro" id="IPR045175">
    <property type="entry name" value="M28_fam"/>
</dbReference>